<feature type="compositionally biased region" description="Basic and acidic residues" evidence="4">
    <location>
        <begin position="277"/>
        <end position="286"/>
    </location>
</feature>
<reference evidence="6" key="1">
    <citation type="submission" date="2020-05" db="EMBL/GenBank/DDBJ databases">
        <title>Mycena genomes resolve the evolution of fungal bioluminescence.</title>
        <authorList>
            <person name="Tsai I.J."/>
        </authorList>
    </citation>
    <scope>NUCLEOTIDE SEQUENCE</scope>
    <source>
        <strain evidence="6">160909Yilan</strain>
    </source>
</reference>
<dbReference type="PANTHER" id="PTHR11829:SF343">
    <property type="entry name" value="FORK-HEAD DOMAIN-CONTAINING PROTEIN"/>
    <property type="match status" value="1"/>
</dbReference>
<dbReference type="GO" id="GO:0000978">
    <property type="term" value="F:RNA polymerase II cis-regulatory region sequence-specific DNA binding"/>
    <property type="evidence" value="ECO:0007669"/>
    <property type="project" value="TreeGrafter"/>
</dbReference>
<dbReference type="InterPro" id="IPR001766">
    <property type="entry name" value="Fork_head_dom"/>
</dbReference>
<keyword evidence="7" id="KW-1185">Reference proteome</keyword>
<dbReference type="GO" id="GO:0005634">
    <property type="term" value="C:nucleus"/>
    <property type="evidence" value="ECO:0007669"/>
    <property type="project" value="UniProtKB-SubCell"/>
</dbReference>
<accession>A0A8H7DJ78</accession>
<dbReference type="PROSITE" id="PS00658">
    <property type="entry name" value="FORK_HEAD_2"/>
    <property type="match status" value="1"/>
</dbReference>
<feature type="region of interest" description="Disordered" evidence="4">
    <location>
        <begin position="1"/>
        <end position="73"/>
    </location>
</feature>
<dbReference type="GO" id="GO:0000981">
    <property type="term" value="F:DNA-binding transcription factor activity, RNA polymerase II-specific"/>
    <property type="evidence" value="ECO:0007669"/>
    <property type="project" value="TreeGrafter"/>
</dbReference>
<proteinExistence type="predicted"/>
<evidence type="ECO:0000256" key="3">
    <source>
        <dbReference type="PROSITE-ProRule" id="PRU00089"/>
    </source>
</evidence>
<evidence type="ECO:0000313" key="7">
    <source>
        <dbReference type="Proteomes" id="UP000623467"/>
    </source>
</evidence>
<dbReference type="SMART" id="SM00339">
    <property type="entry name" value="FH"/>
    <property type="match status" value="1"/>
</dbReference>
<evidence type="ECO:0000259" key="5">
    <source>
        <dbReference type="PROSITE" id="PS50039"/>
    </source>
</evidence>
<keyword evidence="2 3" id="KW-0539">Nucleus</keyword>
<dbReference type="PROSITE" id="PS50039">
    <property type="entry name" value="FORK_HEAD_3"/>
    <property type="match status" value="1"/>
</dbReference>
<dbReference type="GO" id="GO:0030154">
    <property type="term" value="P:cell differentiation"/>
    <property type="evidence" value="ECO:0007669"/>
    <property type="project" value="TreeGrafter"/>
</dbReference>
<dbReference type="AlphaFoldDB" id="A0A8H7DJ78"/>
<evidence type="ECO:0000256" key="1">
    <source>
        <dbReference type="ARBA" id="ARBA00023125"/>
    </source>
</evidence>
<feature type="compositionally biased region" description="Polar residues" evidence="4">
    <location>
        <begin position="329"/>
        <end position="344"/>
    </location>
</feature>
<feature type="region of interest" description="Disordered" evidence="4">
    <location>
        <begin position="97"/>
        <end position="117"/>
    </location>
</feature>
<dbReference type="Pfam" id="PF00250">
    <property type="entry name" value="Forkhead"/>
    <property type="match status" value="1"/>
</dbReference>
<comment type="subcellular location">
    <subcellularLocation>
        <location evidence="3">Nucleus</location>
    </subcellularLocation>
</comment>
<evidence type="ECO:0000256" key="2">
    <source>
        <dbReference type="ARBA" id="ARBA00023242"/>
    </source>
</evidence>
<evidence type="ECO:0000313" key="6">
    <source>
        <dbReference type="EMBL" id="KAF7375267.1"/>
    </source>
</evidence>
<dbReference type="PANTHER" id="PTHR11829">
    <property type="entry name" value="FORKHEAD BOX PROTEIN"/>
    <property type="match status" value="1"/>
</dbReference>
<dbReference type="SUPFAM" id="SSF46785">
    <property type="entry name" value="Winged helix' DNA-binding domain"/>
    <property type="match status" value="1"/>
</dbReference>
<dbReference type="PRINTS" id="PR00053">
    <property type="entry name" value="FORKHEAD"/>
</dbReference>
<dbReference type="GO" id="GO:0009653">
    <property type="term" value="P:anatomical structure morphogenesis"/>
    <property type="evidence" value="ECO:0007669"/>
    <property type="project" value="TreeGrafter"/>
</dbReference>
<dbReference type="InterPro" id="IPR050211">
    <property type="entry name" value="FOX_domain-containing"/>
</dbReference>
<organism evidence="6 7">
    <name type="scientific">Mycena sanguinolenta</name>
    <dbReference type="NCBI Taxonomy" id="230812"/>
    <lineage>
        <taxon>Eukaryota</taxon>
        <taxon>Fungi</taxon>
        <taxon>Dikarya</taxon>
        <taxon>Basidiomycota</taxon>
        <taxon>Agaricomycotina</taxon>
        <taxon>Agaricomycetes</taxon>
        <taxon>Agaricomycetidae</taxon>
        <taxon>Agaricales</taxon>
        <taxon>Marasmiineae</taxon>
        <taxon>Mycenaceae</taxon>
        <taxon>Mycena</taxon>
    </lineage>
</organism>
<dbReference type="EMBL" id="JACAZH010000002">
    <property type="protein sequence ID" value="KAF7375267.1"/>
    <property type="molecule type" value="Genomic_DNA"/>
</dbReference>
<dbReference type="InterPro" id="IPR036388">
    <property type="entry name" value="WH-like_DNA-bd_sf"/>
</dbReference>
<feature type="compositionally biased region" description="Basic residues" evidence="4">
    <location>
        <begin position="354"/>
        <end position="364"/>
    </location>
</feature>
<feature type="domain" description="Fork-head" evidence="5">
    <location>
        <begin position="176"/>
        <end position="276"/>
    </location>
</feature>
<keyword evidence="1 3" id="KW-0238">DNA-binding</keyword>
<dbReference type="OrthoDB" id="5954824at2759"/>
<comment type="caution">
    <text evidence="6">The sequence shown here is derived from an EMBL/GenBank/DDBJ whole genome shotgun (WGS) entry which is preliminary data.</text>
</comment>
<sequence>METTYRQTTAPPSRDDRQLPNSVNLSPLEELIPRHSTQLDSGAGRYEGGRVQGTKHSGRQQRIQEHKPYRRGHSQRLPTLTAPYIYEPYVDTEDFQDICDGDSGYQSSSSHGEFSALGDDPLLSSPCSSESALPPSAFVAIHGFRDAGNHLRTTIGIPPGAPINLWAVTDPPDGSRPGMPLPRLIQLAIYGSKRKILTLQEICSAIAARFQFFREEDRIGRESWRNSIRHALSLYSVFIKIKREEGTRGRGDYWVLNVDACVDSPYGRQRKRRSQRKGSEPKEKASQKRSSPPSKPTTRRAKKGLSALDFDEGNLDPALRSMALAPSYASDSDLTDSSVPPMTTKSRARSGASSRRRKRLSPLK</sequence>
<dbReference type="InterPro" id="IPR030456">
    <property type="entry name" value="TF_fork_head_CS_2"/>
</dbReference>
<feature type="region of interest" description="Disordered" evidence="4">
    <location>
        <begin position="327"/>
        <end position="364"/>
    </location>
</feature>
<feature type="compositionally biased region" description="Polar residues" evidence="4">
    <location>
        <begin position="1"/>
        <end position="11"/>
    </location>
</feature>
<feature type="region of interest" description="Disordered" evidence="4">
    <location>
        <begin position="266"/>
        <end position="313"/>
    </location>
</feature>
<evidence type="ECO:0000256" key="4">
    <source>
        <dbReference type="SAM" id="MobiDB-lite"/>
    </source>
</evidence>
<protein>
    <submittedName>
        <fullName evidence="6">Winged helix DNA-binding domain-containing protein</fullName>
    </submittedName>
</protein>
<dbReference type="Proteomes" id="UP000623467">
    <property type="component" value="Unassembled WGS sequence"/>
</dbReference>
<gene>
    <name evidence="6" type="ORF">MSAN_00413400</name>
</gene>
<name>A0A8H7DJ78_9AGAR</name>
<dbReference type="InterPro" id="IPR036390">
    <property type="entry name" value="WH_DNA-bd_sf"/>
</dbReference>
<dbReference type="CDD" id="cd00059">
    <property type="entry name" value="FH_FOX"/>
    <property type="match status" value="1"/>
</dbReference>
<dbReference type="Gene3D" id="1.10.10.10">
    <property type="entry name" value="Winged helix-like DNA-binding domain superfamily/Winged helix DNA-binding domain"/>
    <property type="match status" value="1"/>
</dbReference>
<feature type="DNA-binding region" description="Fork-head" evidence="3">
    <location>
        <begin position="176"/>
        <end position="276"/>
    </location>
</feature>